<dbReference type="Gene3D" id="3.20.70.20">
    <property type="match status" value="1"/>
</dbReference>
<name>A0A7D9H1V2_DEKBR</name>
<dbReference type="Gene3D" id="3.20.20.70">
    <property type="entry name" value="Aldolase class I"/>
    <property type="match status" value="1"/>
</dbReference>
<dbReference type="InterPro" id="IPR007197">
    <property type="entry name" value="rSAM"/>
</dbReference>
<dbReference type="GO" id="GO:0006260">
    <property type="term" value="P:DNA replication"/>
    <property type="evidence" value="ECO:0007669"/>
    <property type="project" value="InterPro"/>
</dbReference>
<dbReference type="GO" id="GO:0004748">
    <property type="term" value="F:ribonucleoside-diphosphate reductase activity, thioredoxin disulfide as acceptor"/>
    <property type="evidence" value="ECO:0007669"/>
    <property type="project" value="TreeGrafter"/>
</dbReference>
<dbReference type="Proteomes" id="UP000478008">
    <property type="component" value="Unassembled WGS sequence"/>
</dbReference>
<dbReference type="SUPFAM" id="SSF51998">
    <property type="entry name" value="PFL-like glycyl radical enzymes"/>
    <property type="match status" value="1"/>
</dbReference>
<evidence type="ECO:0000313" key="7">
    <source>
        <dbReference type="Proteomes" id="UP000478008"/>
    </source>
</evidence>
<evidence type="ECO:0000313" key="6">
    <source>
        <dbReference type="EMBL" id="VUG17984.1"/>
    </source>
</evidence>
<reference evidence="6 7" key="1">
    <citation type="submission" date="2019-07" db="EMBL/GenBank/DDBJ databases">
        <authorList>
            <person name="Friedrich A."/>
            <person name="Schacherer J."/>
        </authorList>
    </citation>
    <scope>NUCLEOTIDE SEQUENCE [LARGE SCALE GENOMIC DNA]</scope>
</reference>
<dbReference type="CDD" id="cd01335">
    <property type="entry name" value="Radical_SAM"/>
    <property type="match status" value="1"/>
</dbReference>
<sequence>MSATLATILASITSKQGELKSKPESDADLVRKYLEKKTWKAQENANSTYSLQGLMQYISNNVIKDYWLSVYSDKVQQYFKENRFHIHDLGYLSAYCAGWSLEDLLTQGFGGVENKIQARPPKHFSAALNQAVNFLFTLQGELAGAQALSNVDTYFAPFIRYDHLDYEQVYKAVENFIYSLNIPTRSGFQAPFTNVSMDLVCPPTLKGHPVIIGGKYHESWVYDDFQEEMDMFNKAFCQVMYGGDGNGNIFSFPIPTYNLYEGFDWDAPRMKPVWQMTAKYGVPYFANFINSDLDPSDFRSMCCRLRLDISKLRSRGGLFSSMPLTGSLGVVTINLPNLAHRSDGNIKKFHEMLDDTLQVAKDCLETKRKVVDSNMSLFPYATHYLRSIYEKTGSYWANHFNTIGVIGMNEAMLTLLGHGIANDKPFAIEVLEFIKVRLEAFQQETGHLFNLEATPAEGACYSLARNDRKIFKTDDIPVFYTNSTMLPVNYTDDVLMAADHQESLQCTYTGGTVFHTFLGEKLTSGDEAKKLVKMITTNFRIPYITLTPTFSICSNHGYIVGEVPICPKCDEHTLVYSRIVGYYRPTKDWNIGKKNEFKKRKTYDQKKLAIGGFMKQTLIDYPGKMASIMFTSTCNLACPWCQNGPVVRGESPLIPIENVFDYVENSKHKNLVISGGEPTIQRGLIPFLRLLKKSGISVKLDTNGTNPQMLEKIFNEHLIDYIAMDIKGSLDRYKEIAGKYVKPEVLKRSIEMIKNSGVPYQFRTTVVPGLVDLEDLVQCKKLSGGNLKLQKFRKGNTILSEDYQSHMEDTEKQFDVKRKKIEEIDVTAEKQAVLV</sequence>
<gene>
    <name evidence="6" type="ORF">DEBR0S2_20912G</name>
</gene>
<protein>
    <submittedName>
        <fullName evidence="6">DEBR0S2_20912g1_1</fullName>
    </submittedName>
</protein>
<evidence type="ECO:0000256" key="3">
    <source>
        <dbReference type="ARBA" id="ARBA00023004"/>
    </source>
</evidence>
<keyword evidence="2" id="KW-0479">Metal-binding</keyword>
<organism evidence="6 7">
    <name type="scientific">Dekkera bruxellensis</name>
    <name type="common">Brettanomyces custersii</name>
    <dbReference type="NCBI Taxonomy" id="5007"/>
    <lineage>
        <taxon>Eukaryota</taxon>
        <taxon>Fungi</taxon>
        <taxon>Dikarya</taxon>
        <taxon>Ascomycota</taxon>
        <taxon>Saccharomycotina</taxon>
        <taxon>Pichiomycetes</taxon>
        <taxon>Pichiales</taxon>
        <taxon>Pichiaceae</taxon>
        <taxon>Brettanomyces</taxon>
    </lineage>
</organism>
<evidence type="ECO:0000256" key="2">
    <source>
        <dbReference type="ARBA" id="ARBA00022723"/>
    </source>
</evidence>
<keyword evidence="7" id="KW-1185">Reference proteome</keyword>
<keyword evidence="1" id="KW-0949">S-adenosyl-L-methionine</keyword>
<accession>A0A7D9H1V2</accession>
<dbReference type="InterPro" id="IPR058240">
    <property type="entry name" value="rSAM_sf"/>
</dbReference>
<dbReference type="GO" id="GO:0046872">
    <property type="term" value="F:metal ion binding"/>
    <property type="evidence" value="ECO:0007669"/>
    <property type="project" value="UniProtKB-KW"/>
</dbReference>
<dbReference type="PANTHER" id="PTHR21075:SF0">
    <property type="entry name" value="ANAEROBIC RIBONUCLEOSIDE-TRIPHOSPHATE REDUCTASE"/>
    <property type="match status" value="1"/>
</dbReference>
<dbReference type="AlphaFoldDB" id="A0A7D9H1V2"/>
<dbReference type="NCBIfam" id="NF006126">
    <property type="entry name" value="PRK08270.1"/>
    <property type="match status" value="1"/>
</dbReference>
<dbReference type="SFLD" id="SFLDG01094">
    <property type="entry name" value="Uncharacterised_Radical_SAM_Su"/>
    <property type="match status" value="1"/>
</dbReference>
<dbReference type="PANTHER" id="PTHR21075">
    <property type="entry name" value="ANAEROBIC RIBONUCLEOSIDE-TRIPHOSPHATE REDUCTASE"/>
    <property type="match status" value="1"/>
</dbReference>
<keyword evidence="4" id="KW-0411">Iron-sulfur</keyword>
<evidence type="ECO:0000256" key="4">
    <source>
        <dbReference type="ARBA" id="ARBA00023014"/>
    </source>
</evidence>
<dbReference type="PROSITE" id="PS51918">
    <property type="entry name" value="RADICAL_SAM"/>
    <property type="match status" value="1"/>
</dbReference>
<feature type="domain" description="Radical SAM core" evidence="5">
    <location>
        <begin position="620"/>
        <end position="834"/>
    </location>
</feature>
<dbReference type="GO" id="GO:0009265">
    <property type="term" value="P:2'-deoxyribonucleotide biosynthetic process"/>
    <property type="evidence" value="ECO:0007669"/>
    <property type="project" value="TreeGrafter"/>
</dbReference>
<evidence type="ECO:0000259" key="5">
    <source>
        <dbReference type="PROSITE" id="PS51918"/>
    </source>
</evidence>
<dbReference type="GO" id="GO:0008998">
    <property type="term" value="F:ribonucleoside-triphosphate reductase (thioredoxin) activity"/>
    <property type="evidence" value="ECO:0007669"/>
    <property type="project" value="InterPro"/>
</dbReference>
<dbReference type="NCBIfam" id="TIGR02495">
    <property type="entry name" value="NrdG2"/>
    <property type="match status" value="1"/>
</dbReference>
<dbReference type="Pfam" id="PF13597">
    <property type="entry name" value="NRDD"/>
    <property type="match status" value="1"/>
</dbReference>
<dbReference type="InterPro" id="IPR012833">
    <property type="entry name" value="NrdD"/>
</dbReference>
<dbReference type="InterPro" id="IPR013785">
    <property type="entry name" value="Aldolase_TIM"/>
</dbReference>
<keyword evidence="3" id="KW-0408">Iron</keyword>
<dbReference type="NCBIfam" id="TIGR02487">
    <property type="entry name" value="NrdD"/>
    <property type="match status" value="1"/>
</dbReference>
<dbReference type="SFLD" id="SFLDS00029">
    <property type="entry name" value="Radical_SAM"/>
    <property type="match status" value="1"/>
</dbReference>
<proteinExistence type="predicted"/>
<dbReference type="GO" id="GO:0051536">
    <property type="term" value="F:iron-sulfur cluster binding"/>
    <property type="evidence" value="ECO:0007669"/>
    <property type="project" value="UniProtKB-KW"/>
</dbReference>
<evidence type="ECO:0000256" key="1">
    <source>
        <dbReference type="ARBA" id="ARBA00022691"/>
    </source>
</evidence>
<dbReference type="GO" id="GO:0031250">
    <property type="term" value="C:anaerobic ribonucleoside-triphosphate reductase complex"/>
    <property type="evidence" value="ECO:0007669"/>
    <property type="project" value="TreeGrafter"/>
</dbReference>
<dbReference type="Pfam" id="PF04055">
    <property type="entry name" value="Radical_SAM"/>
    <property type="match status" value="1"/>
</dbReference>
<dbReference type="CDD" id="cd01675">
    <property type="entry name" value="RNR_III"/>
    <property type="match status" value="1"/>
</dbReference>
<dbReference type="EMBL" id="CABFWN010000002">
    <property type="protein sequence ID" value="VUG17984.1"/>
    <property type="molecule type" value="Genomic_DNA"/>
</dbReference>
<dbReference type="SUPFAM" id="SSF102114">
    <property type="entry name" value="Radical SAM enzymes"/>
    <property type="match status" value="1"/>
</dbReference>
<dbReference type="InterPro" id="IPR012840">
    <property type="entry name" value="NrdG2"/>
</dbReference>